<comment type="subcellular location">
    <subcellularLocation>
        <location evidence="1">Cell membrane</location>
        <topology evidence="1">Multi-pass membrane protein</topology>
    </subcellularLocation>
</comment>
<keyword evidence="3 6" id="KW-0812">Transmembrane</keyword>
<comment type="caution">
    <text evidence="7">The sequence shown here is derived from an EMBL/GenBank/DDBJ whole genome shotgun (WGS) entry which is preliminary data.</text>
</comment>
<evidence type="ECO:0000256" key="1">
    <source>
        <dbReference type="ARBA" id="ARBA00004651"/>
    </source>
</evidence>
<dbReference type="GO" id="GO:0005886">
    <property type="term" value="C:plasma membrane"/>
    <property type="evidence" value="ECO:0007669"/>
    <property type="project" value="UniProtKB-SubCell"/>
</dbReference>
<dbReference type="RefSeq" id="WP_058755023.1">
    <property type="nucleotide sequence ID" value="NZ_LDTB01000013.1"/>
</dbReference>
<keyword evidence="2" id="KW-1003">Cell membrane</keyword>
<evidence type="ECO:0000256" key="2">
    <source>
        <dbReference type="ARBA" id="ARBA00022475"/>
    </source>
</evidence>
<feature type="transmembrane region" description="Helical" evidence="6">
    <location>
        <begin position="113"/>
        <end position="138"/>
    </location>
</feature>
<dbReference type="GO" id="GO:0015171">
    <property type="term" value="F:amino acid transmembrane transporter activity"/>
    <property type="evidence" value="ECO:0007669"/>
    <property type="project" value="TreeGrafter"/>
</dbReference>
<reference evidence="7 8" key="1">
    <citation type="journal article" date="2016" name="Front. Microbiol.">
        <title>Genomic Resource of Rice Seed Associated Bacteria.</title>
        <authorList>
            <person name="Midha S."/>
            <person name="Bansal K."/>
            <person name="Sharma S."/>
            <person name="Kumar N."/>
            <person name="Patil P.P."/>
            <person name="Chaudhry V."/>
            <person name="Patil P.B."/>
        </authorList>
    </citation>
    <scope>NUCLEOTIDE SEQUENCE [LARGE SCALE GENOMIC DNA]</scope>
    <source>
        <strain evidence="7 8">NS334</strain>
    </source>
</reference>
<name>A0A147I5P8_9SPHN</name>
<keyword evidence="5 6" id="KW-0472">Membrane</keyword>
<sequence>MDWHLWLAFVGASFVMGVIPGPGVASILGFAFSSGRKTALASVAGMAVGNTIAMSVSLLGAGAILASSALAFTVLKWVGAAYLLVIGLIAILNSRAPAADAPPPRAVTPRAAFLTNVAVGTFHPKTIMFFVAFATQFIQPERSYTLQAAILVATFTGVAAMTDSLYALAGSRASGWLRSPRARMWSQRVGGGAVMGAGVAMAAMRH</sequence>
<feature type="transmembrane region" description="Helical" evidence="6">
    <location>
        <begin position="144"/>
        <end position="168"/>
    </location>
</feature>
<dbReference type="PANTHER" id="PTHR30086">
    <property type="entry name" value="ARGININE EXPORTER PROTEIN ARGO"/>
    <property type="match status" value="1"/>
</dbReference>
<protein>
    <submittedName>
        <fullName evidence="7">Lysine transporter LysE</fullName>
    </submittedName>
</protein>
<feature type="transmembrane region" description="Helical" evidence="6">
    <location>
        <begin position="189"/>
        <end position="205"/>
    </location>
</feature>
<evidence type="ECO:0000313" key="8">
    <source>
        <dbReference type="Proteomes" id="UP000074310"/>
    </source>
</evidence>
<accession>A0A147I5P8</accession>
<evidence type="ECO:0000256" key="3">
    <source>
        <dbReference type="ARBA" id="ARBA00022692"/>
    </source>
</evidence>
<evidence type="ECO:0000256" key="5">
    <source>
        <dbReference type="ARBA" id="ARBA00023136"/>
    </source>
</evidence>
<keyword evidence="8" id="KW-1185">Reference proteome</keyword>
<evidence type="ECO:0000313" key="7">
    <source>
        <dbReference type="EMBL" id="KTT74076.1"/>
    </source>
</evidence>
<organism evidence="7 8">
    <name type="scientific">Sphingomonas endophytica</name>
    <dbReference type="NCBI Taxonomy" id="869719"/>
    <lineage>
        <taxon>Bacteria</taxon>
        <taxon>Pseudomonadati</taxon>
        <taxon>Pseudomonadota</taxon>
        <taxon>Alphaproteobacteria</taxon>
        <taxon>Sphingomonadales</taxon>
        <taxon>Sphingomonadaceae</taxon>
        <taxon>Sphingomonas</taxon>
    </lineage>
</organism>
<feature type="transmembrane region" description="Helical" evidence="6">
    <location>
        <begin position="6"/>
        <end position="32"/>
    </location>
</feature>
<dbReference type="OrthoDB" id="9804822at2"/>
<dbReference type="PIRSF" id="PIRSF006324">
    <property type="entry name" value="LeuE"/>
    <property type="match status" value="1"/>
</dbReference>
<feature type="transmembrane region" description="Helical" evidence="6">
    <location>
        <begin position="39"/>
        <end position="64"/>
    </location>
</feature>
<dbReference type="AlphaFoldDB" id="A0A147I5P8"/>
<dbReference type="Pfam" id="PF01810">
    <property type="entry name" value="LysE"/>
    <property type="match status" value="1"/>
</dbReference>
<feature type="transmembrane region" description="Helical" evidence="6">
    <location>
        <begin position="70"/>
        <end position="92"/>
    </location>
</feature>
<dbReference type="PANTHER" id="PTHR30086:SF20">
    <property type="entry name" value="ARGININE EXPORTER PROTEIN ARGO-RELATED"/>
    <property type="match status" value="1"/>
</dbReference>
<dbReference type="EMBL" id="LDTB01000013">
    <property type="protein sequence ID" value="KTT74076.1"/>
    <property type="molecule type" value="Genomic_DNA"/>
</dbReference>
<evidence type="ECO:0000256" key="4">
    <source>
        <dbReference type="ARBA" id="ARBA00022989"/>
    </source>
</evidence>
<proteinExistence type="predicted"/>
<dbReference type="InterPro" id="IPR001123">
    <property type="entry name" value="LeuE-type"/>
</dbReference>
<evidence type="ECO:0000256" key="6">
    <source>
        <dbReference type="SAM" id="Phobius"/>
    </source>
</evidence>
<keyword evidence="4 6" id="KW-1133">Transmembrane helix</keyword>
<gene>
    <name evidence="7" type="ORF">NS334_05775</name>
</gene>
<dbReference type="PATRIC" id="fig|869719.3.peg.594"/>
<dbReference type="Proteomes" id="UP000074310">
    <property type="component" value="Unassembled WGS sequence"/>
</dbReference>